<evidence type="ECO:0000313" key="5">
    <source>
        <dbReference type="Proteomes" id="UP000005220"/>
    </source>
</evidence>
<dbReference type="PROSITE" id="PS51455">
    <property type="entry name" value="PIPK"/>
    <property type="match status" value="1"/>
</dbReference>
<dbReference type="InterPro" id="IPR027484">
    <property type="entry name" value="PInositol-4-P-5-kinase_N"/>
</dbReference>
<evidence type="ECO:0000259" key="3">
    <source>
        <dbReference type="PROSITE" id="PS51455"/>
    </source>
</evidence>
<accession>H2AZ35</accession>
<proteinExistence type="predicted"/>
<dbReference type="STRING" id="1071382.H2AZ35"/>
<dbReference type="AlphaFoldDB" id="H2AZ35"/>
<dbReference type="SUPFAM" id="SSF56104">
    <property type="entry name" value="SAICAR synthase-like"/>
    <property type="match status" value="1"/>
</dbReference>
<dbReference type="KEGG" id="kaf:KAFR_0H01810"/>
<evidence type="ECO:0000313" key="4">
    <source>
        <dbReference type="EMBL" id="CCF59591.1"/>
    </source>
</evidence>
<dbReference type="GO" id="GO:0016308">
    <property type="term" value="F:1-phosphatidylinositol-4-phosphate 5-kinase activity"/>
    <property type="evidence" value="ECO:0007669"/>
    <property type="project" value="TreeGrafter"/>
</dbReference>
<dbReference type="PANTHER" id="PTHR23086:SF8">
    <property type="entry name" value="PHOSPHATIDYLINOSITOL 5-PHOSPHATE 4-KINASE, ISOFORM A"/>
    <property type="match status" value="1"/>
</dbReference>
<feature type="region of interest" description="Disordered" evidence="2">
    <location>
        <begin position="181"/>
        <end position="214"/>
    </location>
</feature>
<sequence length="604" mass="69401">MSTTITEVDSCIIKEEKDLRKESCKRSSNSFSISMSSSQSAIPRVSTELSSSQEYTIPPNKNLSDYSQHYNGSNNNAQSRNSDLYEHIDKGSLGEHPTSGPFLEKRQESDLQNIKSNHSRISKAYNNTNKRPSHKRKNTFESIHSNILFKSCSHHSQIFPLPDIEKEEDIIPNTSVLSLPPHLPNERKNSFVSSSLPPMLETSTTNTTSSSSSILNPSLGALSASVENSIEEKVIPRVVGQRIGEGDVNFNLVYNMLTGIRTTVMSTDLQKNDKLLEKDFKYNNKLIFGQDGLRPVQETRKTIGNNYSFKFKDYAPKVFKSLRDLFNINEKDYLESLTSKYILNELNSPGKSGSFFYYSSDYKYIIKTIHHSEHLHLRKTLRYYYNYIKSNPNTLICQFYGLHRVKLPISFKNRIKNRKVYFIVMNNLFPPSLKFDSTFDLKGSLHGRYTKIPDKHIHDHVVVLKDLNWINREEKIKFNGSFNNDTFLRQLKKDVDLLAKLNTMDYSLLVGIHNVDQDFNDEILPTKSKISNHNVRGIDGLNNNNEHCVYYVGIIDCLTNYSLTKKLETCWRGLNHDLDMVSAIPPKKYAGRFYKFIETAMHSN</sequence>
<name>H2AZ35_KAZAF</name>
<dbReference type="InterPro" id="IPR002498">
    <property type="entry name" value="PInositol-4-P-4/5-kinase_core"/>
</dbReference>
<keyword evidence="1" id="KW-0067">ATP-binding</keyword>
<dbReference type="EMBL" id="HE650828">
    <property type="protein sequence ID" value="CCF59591.1"/>
    <property type="molecule type" value="Genomic_DNA"/>
</dbReference>
<dbReference type="GO" id="GO:0046854">
    <property type="term" value="P:phosphatidylinositol phosphate biosynthetic process"/>
    <property type="evidence" value="ECO:0007669"/>
    <property type="project" value="TreeGrafter"/>
</dbReference>
<dbReference type="RefSeq" id="XP_003958726.1">
    <property type="nucleotide sequence ID" value="XM_003958677.1"/>
</dbReference>
<dbReference type="GO" id="GO:0005524">
    <property type="term" value="F:ATP binding"/>
    <property type="evidence" value="ECO:0007669"/>
    <property type="project" value="UniProtKB-UniRule"/>
</dbReference>
<dbReference type="InParanoid" id="H2AZ35"/>
<keyword evidence="5" id="KW-1185">Reference proteome</keyword>
<gene>
    <name evidence="4" type="primary">KAFR0H01810</name>
    <name evidence="4" type="ORF">KAFR_0H01810</name>
</gene>
<dbReference type="Gene3D" id="3.30.810.10">
    <property type="entry name" value="2-Layer Sandwich"/>
    <property type="match status" value="1"/>
</dbReference>
<feature type="compositionally biased region" description="Low complexity" evidence="2">
    <location>
        <begin position="27"/>
        <end position="40"/>
    </location>
</feature>
<dbReference type="eggNOG" id="KOG0229">
    <property type="taxonomic scope" value="Eukaryota"/>
</dbReference>
<feature type="compositionally biased region" description="Low complexity" evidence="2">
    <location>
        <begin position="202"/>
        <end position="213"/>
    </location>
</feature>
<dbReference type="InterPro" id="IPR027483">
    <property type="entry name" value="PInositol-4-P-4/5-kinase_C_sf"/>
</dbReference>
<dbReference type="Gene3D" id="3.30.800.10">
    <property type="entry name" value="Phosphatidylinositol Phosphate Kinase II Beta"/>
    <property type="match status" value="1"/>
</dbReference>
<reference evidence="4 5" key="1">
    <citation type="journal article" date="2011" name="Proc. Natl. Acad. Sci. U.S.A.">
        <title>Evolutionary erosion of yeast sex chromosomes by mating-type switching accidents.</title>
        <authorList>
            <person name="Gordon J.L."/>
            <person name="Armisen D."/>
            <person name="Proux-Wera E."/>
            <person name="Oheigeartaigh S.S."/>
            <person name="Byrne K.P."/>
            <person name="Wolfe K.H."/>
        </authorList>
    </citation>
    <scope>NUCLEOTIDE SEQUENCE [LARGE SCALE GENOMIC DNA]</scope>
    <source>
        <strain evidence="5">ATCC 22294 / BCRC 22015 / CBS 2517 / CECT 1963 / NBRC 1671 / NRRL Y-8276</strain>
    </source>
</reference>
<dbReference type="SMART" id="SM00330">
    <property type="entry name" value="PIPKc"/>
    <property type="match status" value="1"/>
</dbReference>
<dbReference type="HOGENOM" id="CLU_004312_4_3_1"/>
<keyword evidence="1" id="KW-0418">Kinase</keyword>
<feature type="domain" description="PIPK" evidence="3">
    <location>
        <begin position="244"/>
        <end position="601"/>
    </location>
</feature>
<feature type="compositionally biased region" description="Polar residues" evidence="2">
    <location>
        <begin position="47"/>
        <end position="80"/>
    </location>
</feature>
<dbReference type="InterPro" id="IPR023610">
    <property type="entry name" value="PInositol-4/5-P-5/4-kinase"/>
</dbReference>
<keyword evidence="1" id="KW-0547">Nucleotide-binding</keyword>
<protein>
    <recommendedName>
        <fullName evidence="3">PIPK domain-containing protein</fullName>
    </recommendedName>
</protein>
<feature type="region of interest" description="Disordered" evidence="2">
    <location>
        <begin position="117"/>
        <end position="137"/>
    </location>
</feature>
<dbReference type="PANTHER" id="PTHR23086">
    <property type="entry name" value="PHOSPHATIDYLINOSITOL-4-PHOSPHATE 5-KINASE"/>
    <property type="match status" value="1"/>
</dbReference>
<organism evidence="4 5">
    <name type="scientific">Kazachstania africana (strain ATCC 22294 / BCRC 22015 / CBS 2517 / CECT 1963 / NBRC 1671 / NRRL Y-8276)</name>
    <name type="common">Yeast</name>
    <name type="synonym">Kluyveromyces africanus</name>
    <dbReference type="NCBI Taxonomy" id="1071382"/>
    <lineage>
        <taxon>Eukaryota</taxon>
        <taxon>Fungi</taxon>
        <taxon>Dikarya</taxon>
        <taxon>Ascomycota</taxon>
        <taxon>Saccharomycotina</taxon>
        <taxon>Saccharomycetes</taxon>
        <taxon>Saccharomycetales</taxon>
        <taxon>Saccharomycetaceae</taxon>
        <taxon>Kazachstania</taxon>
    </lineage>
</organism>
<dbReference type="OrthoDB" id="20783at2759"/>
<dbReference type="GeneID" id="13883406"/>
<evidence type="ECO:0000256" key="2">
    <source>
        <dbReference type="SAM" id="MobiDB-lite"/>
    </source>
</evidence>
<dbReference type="GO" id="GO:0005886">
    <property type="term" value="C:plasma membrane"/>
    <property type="evidence" value="ECO:0007669"/>
    <property type="project" value="TreeGrafter"/>
</dbReference>
<keyword evidence="1" id="KW-0808">Transferase</keyword>
<feature type="region of interest" description="Disordered" evidence="2">
    <location>
        <begin position="23"/>
        <end position="80"/>
    </location>
</feature>
<evidence type="ECO:0000256" key="1">
    <source>
        <dbReference type="PROSITE-ProRule" id="PRU00781"/>
    </source>
</evidence>
<dbReference type="Proteomes" id="UP000005220">
    <property type="component" value="Chromosome 8"/>
</dbReference>
<dbReference type="Pfam" id="PF01504">
    <property type="entry name" value="PIP5K"/>
    <property type="match status" value="1"/>
</dbReference>